<gene>
    <name evidence="2" type="ORF">scyTo_0020475</name>
</gene>
<dbReference type="EMBL" id="BFAA01016579">
    <property type="protein sequence ID" value="GCB76442.1"/>
    <property type="molecule type" value="Genomic_DNA"/>
</dbReference>
<dbReference type="STRING" id="75743.A0A401PTL0"/>
<organism evidence="2 3">
    <name type="scientific">Scyliorhinus torazame</name>
    <name type="common">Cloudy catshark</name>
    <name type="synonym">Catulus torazame</name>
    <dbReference type="NCBI Taxonomy" id="75743"/>
    <lineage>
        <taxon>Eukaryota</taxon>
        <taxon>Metazoa</taxon>
        <taxon>Chordata</taxon>
        <taxon>Craniata</taxon>
        <taxon>Vertebrata</taxon>
        <taxon>Chondrichthyes</taxon>
        <taxon>Elasmobranchii</taxon>
        <taxon>Galeomorphii</taxon>
        <taxon>Galeoidea</taxon>
        <taxon>Carcharhiniformes</taxon>
        <taxon>Scyliorhinidae</taxon>
        <taxon>Scyliorhinus</taxon>
    </lineage>
</organism>
<comment type="caution">
    <text evidence="2">The sequence shown here is derived from an EMBL/GenBank/DDBJ whole genome shotgun (WGS) entry which is preliminary data.</text>
</comment>
<protein>
    <submittedName>
        <fullName evidence="2">Uncharacterized protein</fullName>
    </submittedName>
</protein>
<sequence length="139" mass="15734">MGAQLTRAQTLSWSLLCHWFSVTYMSFCHCRRSCDQDYQTDSGMVLTSEELDRPTWMESKPRHSQSFGLKSASKMKEPVLFETANPTSTNGTAYHFGAEGNQMPEHESLDLLNSFEAKMNCCTPPPDYNSLTFYTSPPV</sequence>
<dbReference type="AlphaFoldDB" id="A0A401PTL0"/>
<evidence type="ECO:0000313" key="2">
    <source>
        <dbReference type="EMBL" id="GCB76442.1"/>
    </source>
</evidence>
<dbReference type="OrthoDB" id="8840463at2759"/>
<proteinExistence type="predicted"/>
<evidence type="ECO:0000256" key="1">
    <source>
        <dbReference type="SAM" id="SignalP"/>
    </source>
</evidence>
<name>A0A401PTL0_SCYTO</name>
<feature type="chain" id="PRO_5018984214" evidence="1">
    <location>
        <begin position="26"/>
        <end position="139"/>
    </location>
</feature>
<dbReference type="Proteomes" id="UP000288216">
    <property type="component" value="Unassembled WGS sequence"/>
</dbReference>
<accession>A0A401PTL0</accession>
<reference evidence="2 3" key="1">
    <citation type="journal article" date="2018" name="Nat. Ecol. Evol.">
        <title>Shark genomes provide insights into elasmobranch evolution and the origin of vertebrates.</title>
        <authorList>
            <person name="Hara Y"/>
            <person name="Yamaguchi K"/>
            <person name="Onimaru K"/>
            <person name="Kadota M"/>
            <person name="Koyanagi M"/>
            <person name="Keeley SD"/>
            <person name="Tatsumi K"/>
            <person name="Tanaka K"/>
            <person name="Motone F"/>
            <person name="Kageyama Y"/>
            <person name="Nozu R"/>
            <person name="Adachi N"/>
            <person name="Nishimura O"/>
            <person name="Nakagawa R"/>
            <person name="Tanegashima C"/>
            <person name="Kiyatake I"/>
            <person name="Matsumoto R"/>
            <person name="Murakumo K"/>
            <person name="Nishida K"/>
            <person name="Terakita A"/>
            <person name="Kuratani S"/>
            <person name="Sato K"/>
            <person name="Hyodo S Kuraku.S."/>
        </authorList>
    </citation>
    <scope>NUCLEOTIDE SEQUENCE [LARGE SCALE GENOMIC DNA]</scope>
</reference>
<feature type="signal peptide" evidence="1">
    <location>
        <begin position="1"/>
        <end position="25"/>
    </location>
</feature>
<keyword evidence="1" id="KW-0732">Signal</keyword>
<evidence type="ECO:0000313" key="3">
    <source>
        <dbReference type="Proteomes" id="UP000288216"/>
    </source>
</evidence>
<keyword evidence="3" id="KW-1185">Reference proteome</keyword>